<dbReference type="Proteomes" id="UP001469553">
    <property type="component" value="Unassembled WGS sequence"/>
</dbReference>
<evidence type="ECO:0000313" key="3">
    <source>
        <dbReference type="Proteomes" id="UP001469553"/>
    </source>
</evidence>
<evidence type="ECO:0000313" key="2">
    <source>
        <dbReference type="EMBL" id="MEQ2306272.1"/>
    </source>
</evidence>
<evidence type="ECO:0000256" key="1">
    <source>
        <dbReference type="SAM" id="MobiDB-lite"/>
    </source>
</evidence>
<gene>
    <name evidence="2" type="ORF">AMECASPLE_006361</name>
</gene>
<keyword evidence="3" id="KW-1185">Reference proteome</keyword>
<accession>A0ABV0ZKI5</accession>
<reference evidence="2 3" key="1">
    <citation type="submission" date="2021-06" db="EMBL/GenBank/DDBJ databases">
        <authorList>
            <person name="Palmer J.M."/>
        </authorList>
    </citation>
    <scope>NUCLEOTIDE SEQUENCE [LARGE SCALE GENOMIC DNA]</scope>
    <source>
        <strain evidence="2 3">AS_MEX2019</strain>
        <tissue evidence="2">Muscle</tissue>
    </source>
</reference>
<proteinExistence type="predicted"/>
<protein>
    <submittedName>
        <fullName evidence="2">Uncharacterized protein</fullName>
    </submittedName>
</protein>
<feature type="region of interest" description="Disordered" evidence="1">
    <location>
        <begin position="19"/>
        <end position="60"/>
    </location>
</feature>
<name>A0ABV0ZKI5_9TELE</name>
<dbReference type="EMBL" id="JAHRIP010066138">
    <property type="protein sequence ID" value="MEQ2306272.1"/>
    <property type="molecule type" value="Genomic_DNA"/>
</dbReference>
<feature type="compositionally biased region" description="Polar residues" evidence="1">
    <location>
        <begin position="45"/>
        <end position="60"/>
    </location>
</feature>
<sequence length="107" mass="11654">MPAIWVDLIIVLLPRSPHRSGLRGRADVGHKWGGAKDDSGELGHTTHSNPSTGTRNSGTQGWKCEYWDRAARVRAAHTTPPLSGAAGLMVMVFGALVRTWTQKRNVL</sequence>
<comment type="caution">
    <text evidence="2">The sequence shown here is derived from an EMBL/GenBank/DDBJ whole genome shotgun (WGS) entry which is preliminary data.</text>
</comment>
<feature type="compositionally biased region" description="Basic and acidic residues" evidence="1">
    <location>
        <begin position="24"/>
        <end position="41"/>
    </location>
</feature>
<organism evidence="2 3">
    <name type="scientific">Ameca splendens</name>
    <dbReference type="NCBI Taxonomy" id="208324"/>
    <lineage>
        <taxon>Eukaryota</taxon>
        <taxon>Metazoa</taxon>
        <taxon>Chordata</taxon>
        <taxon>Craniata</taxon>
        <taxon>Vertebrata</taxon>
        <taxon>Euteleostomi</taxon>
        <taxon>Actinopterygii</taxon>
        <taxon>Neopterygii</taxon>
        <taxon>Teleostei</taxon>
        <taxon>Neoteleostei</taxon>
        <taxon>Acanthomorphata</taxon>
        <taxon>Ovalentaria</taxon>
        <taxon>Atherinomorphae</taxon>
        <taxon>Cyprinodontiformes</taxon>
        <taxon>Goodeidae</taxon>
        <taxon>Ameca</taxon>
    </lineage>
</organism>